<keyword evidence="7 14" id="KW-0812">Transmembrane</keyword>
<dbReference type="GO" id="GO:0006487">
    <property type="term" value="P:protein N-linked glycosylation"/>
    <property type="evidence" value="ECO:0007669"/>
    <property type="project" value="TreeGrafter"/>
</dbReference>
<dbReference type="UniPathway" id="UPA00378"/>
<comment type="subcellular location">
    <subcellularLocation>
        <location evidence="1">Golgi apparatus membrane</location>
        <topology evidence="1">Single-pass type II membrane protein</topology>
    </subcellularLocation>
</comment>
<evidence type="ECO:0000313" key="17">
    <source>
        <dbReference type="RefSeq" id="XP_031550688.1"/>
    </source>
</evidence>
<evidence type="ECO:0000256" key="13">
    <source>
        <dbReference type="ARBA" id="ARBA00048243"/>
    </source>
</evidence>
<keyword evidence="5" id="KW-0328">Glycosyltransferase</keyword>
<comment type="pathway">
    <text evidence="2">Protein modification; protein glycosylation.</text>
</comment>
<evidence type="ECO:0000259" key="15">
    <source>
        <dbReference type="Pfam" id="PF15024"/>
    </source>
</evidence>
<dbReference type="GO" id="GO:0000139">
    <property type="term" value="C:Golgi membrane"/>
    <property type="evidence" value="ECO:0007669"/>
    <property type="project" value="UniProtKB-SubCell"/>
</dbReference>
<comment type="catalytic activity">
    <reaction evidence="13">
        <text>N(4)-{beta-D-GlcNAc-(1-&gt;2)-[beta-D-GlcNAc-(1-&gt;4)]-alpha-D-Man-(1-&gt;3)-[beta-D-GlcNAc-(1-&gt;2)-alpha-D-Man-(1-&gt;6)]-beta-D-Man-(1-&gt;4)-beta-D-GlcNAc-(1-&gt;4)-beta-D-GlcNAc}-L-asparaginyl-[protein] + UDP-N-acetyl-alpha-D-glucosamine = N(4)-{beta-D-GlcNAc-(1-&gt;2)-[beta-D-GlcNAc-(1-&gt;4)]-alpha-D-Man-(1-&gt;3)-[beta-D-GlcNAc-(1-&gt;2)-[beta-D-GlcNAc-(1-&gt;6)]-alpha-D-Man-(1-&gt;6)]-beta-D-Man-(1-&gt;4)-beta-D-GlcNAc-(1-&gt;4)-beta-D-GlcNAc}-L-asparaginyl-[protein] + UDP + H(+)</text>
        <dbReference type="Rhea" id="RHEA:16921"/>
        <dbReference type="Rhea" id="RHEA-COMP:14374"/>
        <dbReference type="Rhea" id="RHEA-COMP:14377"/>
        <dbReference type="ChEBI" id="CHEBI:15378"/>
        <dbReference type="ChEBI" id="CHEBI:57705"/>
        <dbReference type="ChEBI" id="CHEBI:58223"/>
        <dbReference type="ChEBI" id="CHEBI:139507"/>
        <dbReference type="ChEBI" id="CHEBI:139510"/>
        <dbReference type="EC" id="2.4.1.155"/>
    </reaction>
</comment>
<keyword evidence="8" id="KW-0735">Signal-anchor</keyword>
<feature type="domain" description="Glycosyltransferase family 18 catalytic" evidence="15">
    <location>
        <begin position="113"/>
        <end position="666"/>
    </location>
</feature>
<comment type="similarity">
    <text evidence="3">Belongs to the glycosyltransferase 18 family.</text>
</comment>
<dbReference type="AlphaFoldDB" id="A0A6P8H5D6"/>
<dbReference type="EC" id="2.4.1.155" evidence="4"/>
<evidence type="ECO:0000256" key="9">
    <source>
        <dbReference type="ARBA" id="ARBA00022989"/>
    </source>
</evidence>
<evidence type="ECO:0000256" key="11">
    <source>
        <dbReference type="ARBA" id="ARBA00023136"/>
    </source>
</evidence>
<evidence type="ECO:0000256" key="3">
    <source>
        <dbReference type="ARBA" id="ARBA00007477"/>
    </source>
</evidence>
<dbReference type="GeneID" id="116288093"/>
<dbReference type="KEGG" id="aten:116288093"/>
<dbReference type="Pfam" id="PF15024">
    <property type="entry name" value="Glyco_transf_18"/>
    <property type="match status" value="1"/>
</dbReference>
<evidence type="ECO:0000256" key="1">
    <source>
        <dbReference type="ARBA" id="ARBA00004323"/>
    </source>
</evidence>
<evidence type="ECO:0000256" key="10">
    <source>
        <dbReference type="ARBA" id="ARBA00023034"/>
    </source>
</evidence>
<evidence type="ECO:0000256" key="14">
    <source>
        <dbReference type="SAM" id="Phobius"/>
    </source>
</evidence>
<dbReference type="GO" id="GO:0030144">
    <property type="term" value="F:alpha-1,6-mannosylglycoprotein 6-beta-N-acetylglucosaminyltransferase activity"/>
    <property type="evidence" value="ECO:0007669"/>
    <property type="project" value="UniProtKB-EC"/>
</dbReference>
<proteinExistence type="inferred from homology"/>
<evidence type="ECO:0000256" key="6">
    <source>
        <dbReference type="ARBA" id="ARBA00022679"/>
    </source>
</evidence>
<dbReference type="RefSeq" id="XP_031550688.1">
    <property type="nucleotide sequence ID" value="XM_031694828.1"/>
</dbReference>
<feature type="transmembrane region" description="Helical" evidence="14">
    <location>
        <begin position="12"/>
        <end position="29"/>
    </location>
</feature>
<protein>
    <recommendedName>
        <fullName evidence="4">alpha-1,6-mannosyl-glycoprotein 6-beta-N-acetylglucosaminyltransferase</fullName>
        <ecNumber evidence="4">2.4.1.155</ecNumber>
    </recommendedName>
</protein>
<evidence type="ECO:0000256" key="12">
    <source>
        <dbReference type="ARBA" id="ARBA00023180"/>
    </source>
</evidence>
<name>A0A6P8H5D6_ACTTE</name>
<evidence type="ECO:0000256" key="7">
    <source>
        <dbReference type="ARBA" id="ARBA00022692"/>
    </source>
</evidence>
<evidence type="ECO:0000313" key="16">
    <source>
        <dbReference type="Proteomes" id="UP000515163"/>
    </source>
</evidence>
<reference evidence="17" key="1">
    <citation type="submission" date="2025-08" db="UniProtKB">
        <authorList>
            <consortium name="RefSeq"/>
        </authorList>
    </citation>
    <scope>IDENTIFICATION</scope>
    <source>
        <tissue evidence="17">Tentacle</tissue>
    </source>
</reference>
<keyword evidence="6" id="KW-0808">Transferase</keyword>
<dbReference type="OrthoDB" id="2113294at2759"/>
<dbReference type="InterPro" id="IPR026116">
    <property type="entry name" value="GT18_cat"/>
</dbReference>
<gene>
    <name evidence="17" type="primary">LOC116288093</name>
</gene>
<keyword evidence="12" id="KW-0325">Glycoprotein</keyword>
<evidence type="ECO:0000256" key="4">
    <source>
        <dbReference type="ARBA" id="ARBA00012671"/>
    </source>
</evidence>
<keyword evidence="11 14" id="KW-0472">Membrane</keyword>
<evidence type="ECO:0000256" key="2">
    <source>
        <dbReference type="ARBA" id="ARBA00004922"/>
    </source>
</evidence>
<keyword evidence="10" id="KW-0333">Golgi apparatus</keyword>
<dbReference type="InterPro" id="IPR052105">
    <property type="entry name" value="MGAT5_Glycosyltransferase"/>
</dbReference>
<sequence length="678" mass="77779">MILKVKKICLRFWKVAALLSALGTVVFFLKNEDMSLRNEPCPTYGRKETRKVYAEKISNTQDNKSPNSTFLPVTEDETKRRDCSVPIDDAFPLCKVKFKEFKQTWNEYCHGKKFKVNINDPCSILVYLSEVEPWCPRLPWRQNGIIPSVEPPKISGLQTDIKGLLELLDDKDFDWIRMRAQSSWSQWVNAAKGLEKKENLGGRKRQRIVVYLAAVGHNTFILDAAFKGGPLGELVQWADVICSLYILGHDLIVSTRHQRFKNGDFFHRILSKHQNGCALKEVAAVDRIFSDITGYRVLGWELGPTFPSYGCKFLMLDSFGTEAEFNYAFYKPQLRRSAWGNLNAKLKQFMTMFPHSPDNLFLGFAVPMKSRPVRLDQPEPEKKPKALIYGKDHNYYRGKRKYLDILNKYVELHCTIPLEDKNIRSTVPEYVINHGIVNNTELVRILQESKVFVGLGFPFEGPAPLDAVANGCFYINPKINPPHNRDNNAFYGGKPTARKITSQNPYAEDFIGKPYVYTIDMNNDTEVENTIKEILASKEVPHLPFEFTHEGMLQRVNAFLENLDFCTSGHQWPPKSEMKVLIGQLGKSCRDVCFEKGLLCEPAFFHFLNNIKELKRSGFSCKEYNKEESIYAPSFNTTDKSCVLQDMPLLYSCVSEAKDTARLCPCRTYQKEQVALYK</sequence>
<organism evidence="16 17">
    <name type="scientific">Actinia tenebrosa</name>
    <name type="common">Australian red waratah sea anemone</name>
    <dbReference type="NCBI Taxonomy" id="6105"/>
    <lineage>
        <taxon>Eukaryota</taxon>
        <taxon>Metazoa</taxon>
        <taxon>Cnidaria</taxon>
        <taxon>Anthozoa</taxon>
        <taxon>Hexacorallia</taxon>
        <taxon>Actiniaria</taxon>
        <taxon>Actiniidae</taxon>
        <taxon>Actinia</taxon>
    </lineage>
</organism>
<accession>A0A6P8H5D6</accession>
<dbReference type="PANTHER" id="PTHR15075">
    <property type="entry name" value="ALPHA-MANNOSIDE BETA-1,6-N-ACETYLGLUCOSAMINYLTRANSFERASE"/>
    <property type="match status" value="1"/>
</dbReference>
<evidence type="ECO:0000256" key="8">
    <source>
        <dbReference type="ARBA" id="ARBA00022968"/>
    </source>
</evidence>
<dbReference type="InParanoid" id="A0A6P8H5D6"/>
<evidence type="ECO:0000256" key="5">
    <source>
        <dbReference type="ARBA" id="ARBA00022676"/>
    </source>
</evidence>
<keyword evidence="9 14" id="KW-1133">Transmembrane helix</keyword>
<dbReference type="PANTHER" id="PTHR15075:SF2">
    <property type="entry name" value="ALPHA-1,6-MANNOSYLGLYCOPROTEIN 6-BETA-N-ACETYLGLUCOSAMINYLTRANSFERASE"/>
    <property type="match status" value="1"/>
</dbReference>
<dbReference type="Proteomes" id="UP000515163">
    <property type="component" value="Unplaced"/>
</dbReference>
<keyword evidence="16" id="KW-1185">Reference proteome</keyword>